<dbReference type="EMBL" id="KV748692">
    <property type="protein sequence ID" value="OCL13642.1"/>
    <property type="molecule type" value="Genomic_DNA"/>
</dbReference>
<dbReference type="GO" id="GO:0090158">
    <property type="term" value="P:endoplasmic reticulum membrane organization"/>
    <property type="evidence" value="ECO:0007669"/>
    <property type="project" value="TreeGrafter"/>
</dbReference>
<proteinExistence type="inferred from homology"/>
<protein>
    <recommendedName>
        <fullName evidence="3">STEEP1 domain-containing protein</fullName>
    </recommendedName>
</protein>
<dbReference type="Pfam" id="PF25809">
    <property type="entry name" value="STEEP1"/>
    <property type="match status" value="1"/>
</dbReference>
<dbReference type="OrthoDB" id="418131at2759"/>
<organism evidence="4 5">
    <name type="scientific">Glonium stellatum</name>
    <dbReference type="NCBI Taxonomy" id="574774"/>
    <lineage>
        <taxon>Eukaryota</taxon>
        <taxon>Fungi</taxon>
        <taxon>Dikarya</taxon>
        <taxon>Ascomycota</taxon>
        <taxon>Pezizomycotina</taxon>
        <taxon>Dothideomycetes</taxon>
        <taxon>Pleosporomycetidae</taxon>
        <taxon>Gloniales</taxon>
        <taxon>Gloniaceae</taxon>
        <taxon>Glonium</taxon>
    </lineage>
</organism>
<evidence type="ECO:0000313" key="4">
    <source>
        <dbReference type="EMBL" id="OCL13642.1"/>
    </source>
</evidence>
<feature type="domain" description="STEEP1" evidence="3">
    <location>
        <begin position="19"/>
        <end position="176"/>
    </location>
</feature>
<evidence type="ECO:0000256" key="1">
    <source>
        <dbReference type="ARBA" id="ARBA00024205"/>
    </source>
</evidence>
<dbReference type="GO" id="GO:0005737">
    <property type="term" value="C:cytoplasm"/>
    <property type="evidence" value="ECO:0007669"/>
    <property type="project" value="GOC"/>
</dbReference>
<gene>
    <name evidence="4" type="ORF">AOQ84DRAFT_96753</name>
</gene>
<name>A0A8E2FAL6_9PEZI</name>
<dbReference type="Proteomes" id="UP000250140">
    <property type="component" value="Unassembled WGS sequence"/>
</dbReference>
<keyword evidence="5" id="KW-1185">Reference proteome</keyword>
<dbReference type="PANTHER" id="PTHR46355">
    <property type="entry name" value="UPF0428 PROTEIN CXORF56"/>
    <property type="match status" value="1"/>
</dbReference>
<dbReference type="PANTHER" id="PTHR46355:SF1">
    <property type="entry name" value="STING ER EXIT PROTEIN"/>
    <property type="match status" value="1"/>
</dbReference>
<feature type="region of interest" description="Disordered" evidence="2">
    <location>
        <begin position="55"/>
        <end position="91"/>
    </location>
</feature>
<sequence>MDPPPVPTSVRELPSYAQGQSPVFTYHCLCTHLIVATTTPLSSLPRRSASSLDKAYILPLPSPPSARSRASEDSDSETEAQTSTSDGKRAISASRTNTHYALLLSAITDRKPQVIARADGFEKRYPQRCGRCRLVVGYQLDWGQYTDANTETSERMGRRENIVYLLPGGLLSTEEMLEGRDMASHIEFGDGLQIT</sequence>
<dbReference type="GO" id="GO:0006888">
    <property type="term" value="P:endoplasmic reticulum to Golgi vesicle-mediated transport"/>
    <property type="evidence" value="ECO:0007669"/>
    <property type="project" value="TreeGrafter"/>
</dbReference>
<dbReference type="AlphaFoldDB" id="A0A8E2FAL6"/>
<evidence type="ECO:0000256" key="2">
    <source>
        <dbReference type="SAM" id="MobiDB-lite"/>
    </source>
</evidence>
<accession>A0A8E2FAL6</accession>
<dbReference type="InterPro" id="IPR057965">
    <property type="entry name" value="STEEP1_dom"/>
</dbReference>
<evidence type="ECO:0000313" key="5">
    <source>
        <dbReference type="Proteomes" id="UP000250140"/>
    </source>
</evidence>
<reference evidence="4 5" key="1">
    <citation type="journal article" date="2016" name="Nat. Commun.">
        <title>Ectomycorrhizal ecology is imprinted in the genome of the dominant symbiotic fungus Cenococcum geophilum.</title>
        <authorList>
            <consortium name="DOE Joint Genome Institute"/>
            <person name="Peter M."/>
            <person name="Kohler A."/>
            <person name="Ohm R.A."/>
            <person name="Kuo A."/>
            <person name="Krutzmann J."/>
            <person name="Morin E."/>
            <person name="Arend M."/>
            <person name="Barry K.W."/>
            <person name="Binder M."/>
            <person name="Choi C."/>
            <person name="Clum A."/>
            <person name="Copeland A."/>
            <person name="Grisel N."/>
            <person name="Haridas S."/>
            <person name="Kipfer T."/>
            <person name="LaButti K."/>
            <person name="Lindquist E."/>
            <person name="Lipzen A."/>
            <person name="Maire R."/>
            <person name="Meier B."/>
            <person name="Mihaltcheva S."/>
            <person name="Molinier V."/>
            <person name="Murat C."/>
            <person name="Poggeler S."/>
            <person name="Quandt C.A."/>
            <person name="Sperisen C."/>
            <person name="Tritt A."/>
            <person name="Tisserant E."/>
            <person name="Crous P.W."/>
            <person name="Henrissat B."/>
            <person name="Nehls U."/>
            <person name="Egli S."/>
            <person name="Spatafora J.W."/>
            <person name="Grigoriev I.V."/>
            <person name="Martin F.M."/>
        </authorList>
    </citation>
    <scope>NUCLEOTIDE SEQUENCE [LARGE SCALE GENOMIC DNA]</scope>
    <source>
        <strain evidence="4 5">CBS 207.34</strain>
    </source>
</reference>
<evidence type="ECO:0000259" key="3">
    <source>
        <dbReference type="Pfam" id="PF25809"/>
    </source>
</evidence>
<dbReference type="InterPro" id="IPR029704">
    <property type="entry name" value="STEEP-like"/>
</dbReference>
<comment type="similarity">
    <text evidence="1">Belongs to the STEEP1 family.</text>
</comment>